<dbReference type="CDD" id="cd05121">
    <property type="entry name" value="ABC1_ADCK3-like"/>
    <property type="match status" value="1"/>
</dbReference>
<dbReference type="GO" id="GO:0004672">
    <property type="term" value="F:protein kinase activity"/>
    <property type="evidence" value="ECO:0007669"/>
    <property type="project" value="InterPro"/>
</dbReference>
<dbReference type="PANTHER" id="PTHR10566:SF118">
    <property type="entry name" value="PROTEIN KINASE DOMAIN-CONTAINING PROTEIN"/>
    <property type="match status" value="1"/>
</dbReference>
<proteinExistence type="inferred from homology"/>
<dbReference type="Pfam" id="PF03109">
    <property type="entry name" value="ABC1"/>
    <property type="match status" value="1"/>
</dbReference>
<sequence length="919" mass="99206">MCGGRRARRRGPDVKTSAAPPELFQGSEDIAAGAAHHGQWGIVEMQAALHALAQAAQGIGHGAGGAEVPDVLAAPVKELWLWLGSASPHGAAQIPPLNTGLPDLGAGVDLDWDFMLNQEVDYRPLAGVVRGAPGDDVLPAVADEVASRLALSRDMDPASFRTLFAGSTSLLNAMAAALSRLQPADLSQVASAFRGLISNDGWGGPPQALGPSHRQLVLILGAATAVIAACLPVGQSGARSGSEVGEDVERLVAKYDSSRLFDFWTARGARVLRRQAAVGSKAMGFLAALLLEWRAGTLDANLGPLARRCRAMIEDLGPAFVKVMQALSTRGDVFPPEFLQEFVKLQDQVPAFDDSEALSALDRELGRPHGTVFEWLSDGPMASASLGQVYHGLLRKEHGGGEVAVKVQRPDIIEGISLDVFLLRRLATALGMFPMLHDNWSATFDEWASRFFDELDYTKEARSATEFRRQMEKLPGVTVPRVYAELTTRRVMTSEWVAGEKLSSASVVDSRATCRTILNCYLIQLLETGFLHADPHPGNILCTPDGRICILDFGLMTQVSKELGFIPAGVQIEDHADLQEILQRIFGDMVNGGGLRVGKIRSELSRAASDHNLVIPPYFALILRVFCIIEGVSLSMDDRFAIVGECLPYLARRLLVDNDPKVQETLKMLLYGREGKLDVERLRKLVSALATFTTDASRPEDPDLLHPQHMFLSLEERVKGQELRFDSFDDALRPQPGPVLNEAVKEALRAVFSQEGSYAQQLLVDEMVTSVETMSLAALLELFQMVLGSVSTFVTMSPRTGRAAVLAPALAPIMATMHSVPSMISGPVGELTDEDRHILNNARAILGMVAPRVGLGAKPLSVLTAARDVLPLASELLPGLVSTMAMCVQEFARRRALKLAEDLDPKARVSQGGDAFSSV</sequence>
<dbReference type="InterPro" id="IPR011009">
    <property type="entry name" value="Kinase-like_dom_sf"/>
</dbReference>
<organism evidence="4 5">
    <name type="scientific">Ostreobium quekettii</name>
    <dbReference type="NCBI Taxonomy" id="121088"/>
    <lineage>
        <taxon>Eukaryota</taxon>
        <taxon>Viridiplantae</taxon>
        <taxon>Chlorophyta</taxon>
        <taxon>core chlorophytes</taxon>
        <taxon>Ulvophyceae</taxon>
        <taxon>TCBD clade</taxon>
        <taxon>Bryopsidales</taxon>
        <taxon>Ostreobineae</taxon>
        <taxon>Ostreobiaceae</taxon>
        <taxon>Ostreobium</taxon>
    </lineage>
</organism>
<dbReference type="GO" id="GO:0005524">
    <property type="term" value="F:ATP binding"/>
    <property type="evidence" value="ECO:0007669"/>
    <property type="project" value="InterPro"/>
</dbReference>
<dbReference type="InterPro" id="IPR000719">
    <property type="entry name" value="Prot_kinase_dom"/>
</dbReference>
<dbReference type="AlphaFoldDB" id="A0A8S1J236"/>
<evidence type="ECO:0000256" key="1">
    <source>
        <dbReference type="ARBA" id="ARBA00009670"/>
    </source>
</evidence>
<accession>A0A8S1J236</accession>
<comment type="caution">
    <text evidence="4">The sequence shown here is derived from an EMBL/GenBank/DDBJ whole genome shotgun (WGS) entry which is preliminary data.</text>
</comment>
<dbReference type="PROSITE" id="PS50011">
    <property type="entry name" value="PROTEIN_KINASE_DOM"/>
    <property type="match status" value="1"/>
</dbReference>
<dbReference type="SUPFAM" id="SSF56112">
    <property type="entry name" value="Protein kinase-like (PK-like)"/>
    <property type="match status" value="1"/>
</dbReference>
<keyword evidence="5" id="KW-1185">Reference proteome</keyword>
<evidence type="ECO:0000259" key="3">
    <source>
        <dbReference type="PROSITE" id="PS50011"/>
    </source>
</evidence>
<evidence type="ECO:0000313" key="5">
    <source>
        <dbReference type="Proteomes" id="UP000708148"/>
    </source>
</evidence>
<evidence type="ECO:0000256" key="2">
    <source>
        <dbReference type="SAM" id="MobiDB-lite"/>
    </source>
</evidence>
<feature type="region of interest" description="Disordered" evidence="2">
    <location>
        <begin position="1"/>
        <end position="22"/>
    </location>
</feature>
<dbReference type="PANTHER" id="PTHR10566">
    <property type="entry name" value="CHAPERONE-ACTIVITY OF BC1 COMPLEX CABC1 -RELATED"/>
    <property type="match status" value="1"/>
</dbReference>
<dbReference type="InterPro" id="IPR050154">
    <property type="entry name" value="UbiB_kinase"/>
</dbReference>
<gene>
    <name evidence="4" type="ORF">OSTQU699_LOCUS7169</name>
</gene>
<name>A0A8S1J236_9CHLO</name>
<reference evidence="4" key="1">
    <citation type="submission" date="2020-12" db="EMBL/GenBank/DDBJ databases">
        <authorList>
            <person name="Iha C."/>
        </authorList>
    </citation>
    <scope>NUCLEOTIDE SEQUENCE</scope>
</reference>
<comment type="similarity">
    <text evidence="1">Belongs to the protein kinase superfamily. ADCK protein kinase family.</text>
</comment>
<protein>
    <recommendedName>
        <fullName evidence="3">Protein kinase domain-containing protein</fullName>
    </recommendedName>
</protein>
<evidence type="ECO:0000313" key="4">
    <source>
        <dbReference type="EMBL" id="CAD7701812.1"/>
    </source>
</evidence>
<feature type="domain" description="Protein kinase" evidence="3">
    <location>
        <begin position="375"/>
        <end position="712"/>
    </location>
</feature>
<dbReference type="Proteomes" id="UP000708148">
    <property type="component" value="Unassembled WGS sequence"/>
</dbReference>
<dbReference type="EMBL" id="CAJHUC010001637">
    <property type="protein sequence ID" value="CAD7701812.1"/>
    <property type="molecule type" value="Genomic_DNA"/>
</dbReference>
<dbReference type="OrthoDB" id="427480at2759"/>
<dbReference type="Gene3D" id="1.10.510.10">
    <property type="entry name" value="Transferase(Phosphotransferase) domain 1"/>
    <property type="match status" value="1"/>
</dbReference>
<dbReference type="InterPro" id="IPR004147">
    <property type="entry name" value="ABC1_dom"/>
</dbReference>